<dbReference type="EMBL" id="JYGE01000006">
    <property type="protein sequence ID" value="PSJ31131.1"/>
    <property type="molecule type" value="Genomic_DNA"/>
</dbReference>
<protein>
    <submittedName>
        <fullName evidence="3">Acetylhydrolase</fullName>
    </submittedName>
</protein>
<dbReference type="AlphaFoldDB" id="A0A2P7PZI5"/>
<reference evidence="3" key="1">
    <citation type="thesis" date="2015" institute="Rutgers" country="The State University of New Jersey, 14 College Farm Rd., New Brunswick, NJ, USA">
        <title>Ammonia toxicity in bacteria and its implications for treatment of and resource recovery from highly nitrogenous organic wastes.</title>
        <authorList>
            <person name="Luther A.K."/>
        </authorList>
    </citation>
    <scope>NUCLEOTIDE SEQUENCE</scope>
    <source>
        <strain evidence="3">RT-10B</strain>
    </source>
</reference>
<organism evidence="3 4">
    <name type="scientific">Peptostreptococcus russellii</name>
    <dbReference type="NCBI Taxonomy" id="215200"/>
    <lineage>
        <taxon>Bacteria</taxon>
        <taxon>Bacillati</taxon>
        <taxon>Bacillota</taxon>
        <taxon>Clostridia</taxon>
        <taxon>Peptostreptococcales</taxon>
        <taxon>Peptostreptococcaceae</taxon>
        <taxon>Peptostreptococcus</taxon>
    </lineage>
</organism>
<sequence>MKKSKALTMTAILISGSIMMGSKIFAANSPIKIKENTEWTINFLKRQQKQNLDDVEAEINKVNKDTAITNFNMDSAKGRFEDVVFLGDSITEYLKEGNILDEASVLAMKGEHINQASKHLKEIKNLKPKQIVILYGANDINAYSPEKYKEEYIKLVKSIKKVDPGVKIYLQAPLPVNEIVASKKDMRINNDNIKMFSDKVKEVASVTGVNFLSSDGLVTSSDLYEQDGIHFKYAFYKNWLFFLSENI</sequence>
<feature type="signal peptide" evidence="1">
    <location>
        <begin position="1"/>
        <end position="26"/>
    </location>
</feature>
<dbReference type="OrthoDB" id="1652311at2"/>
<accession>A0A2P7PZI5</accession>
<dbReference type="InterPro" id="IPR036514">
    <property type="entry name" value="SGNH_hydro_sf"/>
</dbReference>
<proteinExistence type="predicted"/>
<evidence type="ECO:0000313" key="3">
    <source>
        <dbReference type="EMBL" id="PSJ31131.1"/>
    </source>
</evidence>
<evidence type="ECO:0000313" key="4">
    <source>
        <dbReference type="Proteomes" id="UP000241434"/>
    </source>
</evidence>
<dbReference type="Pfam" id="PF13472">
    <property type="entry name" value="Lipase_GDSL_2"/>
    <property type="match status" value="1"/>
</dbReference>
<dbReference type="RefSeq" id="WP_106777213.1">
    <property type="nucleotide sequence ID" value="NZ_JBGGGQ010000004.1"/>
</dbReference>
<feature type="domain" description="SGNH hydrolase-type esterase" evidence="2">
    <location>
        <begin position="86"/>
        <end position="236"/>
    </location>
</feature>
<keyword evidence="3" id="KW-0378">Hydrolase</keyword>
<feature type="chain" id="PRO_5015131090" evidence="1">
    <location>
        <begin position="27"/>
        <end position="247"/>
    </location>
</feature>
<comment type="caution">
    <text evidence="3">The sequence shown here is derived from an EMBL/GenBank/DDBJ whole genome shotgun (WGS) entry which is preliminary data.</text>
</comment>
<dbReference type="Proteomes" id="UP000241434">
    <property type="component" value="Unassembled WGS sequence"/>
</dbReference>
<dbReference type="InterPro" id="IPR013830">
    <property type="entry name" value="SGNH_hydro"/>
</dbReference>
<gene>
    <name evidence="3" type="ORF">UF10_07635</name>
</gene>
<evidence type="ECO:0000256" key="1">
    <source>
        <dbReference type="SAM" id="SignalP"/>
    </source>
</evidence>
<keyword evidence="1" id="KW-0732">Signal</keyword>
<name>A0A2P7PZI5_9FIRM</name>
<dbReference type="Gene3D" id="3.40.50.1110">
    <property type="entry name" value="SGNH hydrolase"/>
    <property type="match status" value="1"/>
</dbReference>
<evidence type="ECO:0000259" key="2">
    <source>
        <dbReference type="Pfam" id="PF13472"/>
    </source>
</evidence>
<dbReference type="SUPFAM" id="SSF52266">
    <property type="entry name" value="SGNH hydrolase"/>
    <property type="match status" value="1"/>
</dbReference>
<keyword evidence="4" id="KW-1185">Reference proteome</keyword>
<dbReference type="GO" id="GO:0016787">
    <property type="term" value="F:hydrolase activity"/>
    <property type="evidence" value="ECO:0007669"/>
    <property type="project" value="UniProtKB-KW"/>
</dbReference>